<keyword evidence="1 4" id="KW-0349">Heme</keyword>
<keyword evidence="3 4" id="KW-0408">Iron</keyword>
<dbReference type="Pfam" id="PF00034">
    <property type="entry name" value="Cytochrom_C"/>
    <property type="match status" value="1"/>
</dbReference>
<dbReference type="GO" id="GO:0046872">
    <property type="term" value="F:metal ion binding"/>
    <property type="evidence" value="ECO:0007669"/>
    <property type="project" value="UniProtKB-KW"/>
</dbReference>
<evidence type="ECO:0000313" key="6">
    <source>
        <dbReference type="EMBL" id="SMD15208.1"/>
    </source>
</evidence>
<evidence type="ECO:0000256" key="1">
    <source>
        <dbReference type="ARBA" id="ARBA00022617"/>
    </source>
</evidence>
<evidence type="ECO:0000259" key="5">
    <source>
        <dbReference type="PROSITE" id="PS51007"/>
    </source>
</evidence>
<dbReference type="PROSITE" id="PS51257">
    <property type="entry name" value="PROKAR_LIPOPROTEIN"/>
    <property type="match status" value="1"/>
</dbReference>
<dbReference type="RefSeq" id="WP_084291773.1">
    <property type="nucleotide sequence ID" value="NZ_FWYB01000018.1"/>
</dbReference>
<gene>
    <name evidence="6" type="ORF">SAMN04488101_11834</name>
</gene>
<accession>A0A1W2F181</accession>
<keyword evidence="7" id="KW-1185">Reference proteome</keyword>
<evidence type="ECO:0000256" key="3">
    <source>
        <dbReference type="ARBA" id="ARBA00023004"/>
    </source>
</evidence>
<dbReference type="Proteomes" id="UP000192678">
    <property type="component" value="Unassembled WGS sequence"/>
</dbReference>
<dbReference type="GO" id="GO:0009055">
    <property type="term" value="F:electron transfer activity"/>
    <property type="evidence" value="ECO:0007669"/>
    <property type="project" value="InterPro"/>
</dbReference>
<feature type="domain" description="Cytochrome c" evidence="5">
    <location>
        <begin position="187"/>
        <end position="278"/>
    </location>
</feature>
<evidence type="ECO:0000256" key="4">
    <source>
        <dbReference type="PROSITE-ProRule" id="PRU00433"/>
    </source>
</evidence>
<dbReference type="SUPFAM" id="SSF46626">
    <property type="entry name" value="Cytochrome c"/>
    <property type="match status" value="2"/>
</dbReference>
<dbReference type="Gene3D" id="1.10.760.10">
    <property type="entry name" value="Cytochrome c-like domain"/>
    <property type="match status" value="2"/>
</dbReference>
<dbReference type="AlphaFoldDB" id="A0A1W2F181"/>
<dbReference type="Pfam" id="PF21342">
    <property type="entry name" value="SoxA-TsdA_cyt-c"/>
    <property type="match status" value="1"/>
</dbReference>
<protein>
    <submittedName>
        <fullName evidence="6">Cytochrome c</fullName>
    </submittedName>
</protein>
<dbReference type="EMBL" id="FWYB01000018">
    <property type="protein sequence ID" value="SMD15208.1"/>
    <property type="molecule type" value="Genomic_DNA"/>
</dbReference>
<dbReference type="PROSITE" id="PS51007">
    <property type="entry name" value="CYTC"/>
    <property type="match status" value="1"/>
</dbReference>
<dbReference type="PANTHER" id="PTHR35008:SF9">
    <property type="entry name" value="CYTOCHROME C DOMAIN-CONTAINING PROTEIN"/>
    <property type="match status" value="1"/>
</dbReference>
<name>A0A1W2F181_9SPHI</name>
<dbReference type="InterPro" id="IPR051459">
    <property type="entry name" value="Cytochrome_c-type_DH"/>
</dbReference>
<organism evidence="6 7">
    <name type="scientific">Pedobacter nyackensis</name>
    <dbReference type="NCBI Taxonomy" id="475255"/>
    <lineage>
        <taxon>Bacteria</taxon>
        <taxon>Pseudomonadati</taxon>
        <taxon>Bacteroidota</taxon>
        <taxon>Sphingobacteriia</taxon>
        <taxon>Sphingobacteriales</taxon>
        <taxon>Sphingobacteriaceae</taxon>
        <taxon>Pedobacter</taxon>
    </lineage>
</organism>
<sequence>MSLTKTSRGALIPALFIVAVSGIAFFSCNSAEGDEQAGKESESQPIKIDTTKIPDSKFGTAVKYGRQLMLNTAYYIGPNGIKGKFLGNKMSCTNCHQDAGTKLFSFNLMKSHEDYPQYRAREGKILTLAERVNNCVMRPHNGKPLPLDGEEMVALLSYFKWINSFVPKGDPFKGQKNKSIDLPTTAASPERGQLLYGRHCERCHGKDGEGMLQKNQLTYLYPPLWGPEGYQPGSSMHRNIKQAQWLKTNMPYDKASADAPFLTDAEALDIASFVNSDDIHKRPNPKNLDYPHAGEKAIDYAHQPFVDPFTEKQHRLGPWQPIIDYWNSKGYTPTY</sequence>
<dbReference type="STRING" id="475255.SAMN04488101_11834"/>
<dbReference type="GO" id="GO:0020037">
    <property type="term" value="F:heme binding"/>
    <property type="evidence" value="ECO:0007669"/>
    <property type="project" value="InterPro"/>
</dbReference>
<dbReference type="PANTHER" id="PTHR35008">
    <property type="entry name" value="BLL4482 PROTEIN-RELATED"/>
    <property type="match status" value="1"/>
</dbReference>
<evidence type="ECO:0000256" key="2">
    <source>
        <dbReference type="ARBA" id="ARBA00022723"/>
    </source>
</evidence>
<keyword evidence="2 4" id="KW-0479">Metal-binding</keyword>
<evidence type="ECO:0000313" key="7">
    <source>
        <dbReference type="Proteomes" id="UP000192678"/>
    </source>
</evidence>
<dbReference type="InterPro" id="IPR009056">
    <property type="entry name" value="Cyt_c-like_dom"/>
</dbReference>
<reference evidence="6 7" key="1">
    <citation type="submission" date="2017-04" db="EMBL/GenBank/DDBJ databases">
        <authorList>
            <person name="Afonso C.L."/>
            <person name="Miller P.J."/>
            <person name="Scott M.A."/>
            <person name="Spackman E."/>
            <person name="Goraichik I."/>
            <person name="Dimitrov K.M."/>
            <person name="Suarez D.L."/>
            <person name="Swayne D.E."/>
        </authorList>
    </citation>
    <scope>NUCLEOTIDE SEQUENCE [LARGE SCALE GENOMIC DNA]</scope>
    <source>
        <strain evidence="6 7">DSM 19625</strain>
    </source>
</reference>
<proteinExistence type="predicted"/>
<dbReference type="InterPro" id="IPR036909">
    <property type="entry name" value="Cyt_c-like_dom_sf"/>
</dbReference>
<dbReference type="OrthoDB" id="9779283at2"/>